<dbReference type="InterPro" id="IPR036390">
    <property type="entry name" value="WH_DNA-bd_sf"/>
</dbReference>
<dbReference type="Gene3D" id="3.40.50.300">
    <property type="entry name" value="P-loop containing nucleotide triphosphate hydrolases"/>
    <property type="match status" value="1"/>
</dbReference>
<comment type="caution">
    <text evidence="5">Lacks conserved residue(s) required for the propagation of feature annotation.</text>
</comment>
<evidence type="ECO:0000259" key="8">
    <source>
        <dbReference type="Pfam" id="PF13191"/>
    </source>
</evidence>
<proteinExistence type="inferred from homology"/>
<evidence type="ECO:0000256" key="6">
    <source>
        <dbReference type="SAM" id="Coils"/>
    </source>
</evidence>
<evidence type="ECO:0000259" key="9">
    <source>
        <dbReference type="Pfam" id="PF22703"/>
    </source>
</evidence>
<dbReference type="RefSeq" id="WP_343774431.1">
    <property type="nucleotide sequence ID" value="NZ_BAAADV010000006.1"/>
</dbReference>
<dbReference type="InterPro" id="IPR036388">
    <property type="entry name" value="WH-like_DNA-bd_sf"/>
</dbReference>
<dbReference type="HAMAP" id="MF_01407">
    <property type="entry name" value="ORC1_type_DNA_replic_protein"/>
    <property type="match status" value="1"/>
</dbReference>
<dbReference type="NCBIfam" id="TIGR02928">
    <property type="entry name" value="orc1/cdc6 family replication initiation protein"/>
    <property type="match status" value="1"/>
</dbReference>
<keyword evidence="2 5" id="KW-0235">DNA replication</keyword>
<dbReference type="Proteomes" id="UP001500420">
    <property type="component" value="Unassembled WGS sequence"/>
</dbReference>
<keyword evidence="11" id="KW-1185">Reference proteome</keyword>
<dbReference type="PANTHER" id="PTHR10763">
    <property type="entry name" value="CELL DIVISION CONTROL PROTEIN 6-RELATED"/>
    <property type="match status" value="1"/>
</dbReference>
<sequence>MSYRRTTSPFEDADVLEEDYQPDEILGRDEELEHLRTVFQPIIDAEPPRNAFLYGLSGLGKTASTKYEISELTDSVANYDDISLETIWLNCNDCSSSYQVAITLANQLLPARDQLPRSGLPKSQVYETLFEALDAIGDGDTDVRDYVIIVLDEVDNIGSQDRILYQIPRARANGRLENVWPALIGISNDLSFKEGLSSKVTSSLCEHEITFSSYNATELQEILLHRSQRAFKEGTIKDGVIELTAAYGAQEGGDARYALDLLRRGGQLAKDEEEVRLEHIERAREELERDRMLEAIESMDKHEHMTIAALVTLHLQNETPVGRKELYPVYRQYAEEIIGEVNASRRVHDYLSNMHMLGLIKRAEVQEGIGEETRFEYSLDSLSTEMAVQALERLDVPGHPETNRTIPSKLQQLLGD</sequence>
<keyword evidence="4 5" id="KW-0067">ATP-binding</keyword>
<evidence type="ECO:0000256" key="2">
    <source>
        <dbReference type="ARBA" id="ARBA00022705"/>
    </source>
</evidence>
<keyword evidence="6" id="KW-0175">Coiled coil</keyword>
<name>A0AAV3TBP6_9EURY</name>
<dbReference type="GO" id="GO:0006260">
    <property type="term" value="P:DNA replication"/>
    <property type="evidence" value="ECO:0007669"/>
    <property type="project" value="UniProtKB-UniRule"/>
</dbReference>
<evidence type="ECO:0000313" key="11">
    <source>
        <dbReference type="Proteomes" id="UP001500420"/>
    </source>
</evidence>
<dbReference type="AlphaFoldDB" id="A0AAV3TBP6"/>
<protein>
    <recommendedName>
        <fullName evidence="5">ORC1-type DNA replication protein</fullName>
    </recommendedName>
</protein>
<dbReference type="SUPFAM" id="SSF46785">
    <property type="entry name" value="Winged helix' DNA-binding domain"/>
    <property type="match status" value="1"/>
</dbReference>
<keyword evidence="3 5" id="KW-0547">Nucleotide-binding</keyword>
<feature type="binding site" evidence="5">
    <location>
        <position position="214"/>
    </location>
    <ligand>
        <name>ATP</name>
        <dbReference type="ChEBI" id="CHEBI:30616"/>
    </ligand>
</feature>
<feature type="domain" description="Orc1-like AAA ATPase" evidence="8">
    <location>
        <begin position="25"/>
        <end position="164"/>
    </location>
</feature>
<dbReference type="Gene3D" id="1.10.8.60">
    <property type="match status" value="1"/>
</dbReference>
<evidence type="ECO:0000259" key="7">
    <source>
        <dbReference type="Pfam" id="PF09079"/>
    </source>
</evidence>
<reference evidence="10 11" key="1">
    <citation type="journal article" date="2019" name="Int. J. Syst. Evol. Microbiol.">
        <title>The Global Catalogue of Microorganisms (GCM) 10K type strain sequencing project: providing services to taxonomists for standard genome sequencing and annotation.</title>
        <authorList>
            <consortium name="The Broad Institute Genomics Platform"/>
            <consortium name="The Broad Institute Genome Sequencing Center for Infectious Disease"/>
            <person name="Wu L."/>
            <person name="Ma J."/>
        </authorList>
    </citation>
    <scope>NUCLEOTIDE SEQUENCE [LARGE SCALE GENOMIC DNA]</scope>
    <source>
        <strain evidence="10 11">JCM 16328</strain>
    </source>
</reference>
<dbReference type="InterPro" id="IPR050311">
    <property type="entry name" value="ORC1/CDC6"/>
</dbReference>
<evidence type="ECO:0000256" key="1">
    <source>
        <dbReference type="ARBA" id="ARBA00006184"/>
    </source>
</evidence>
<dbReference type="Pfam" id="PF09079">
    <property type="entry name" value="WHD_Cdc6"/>
    <property type="match status" value="1"/>
</dbReference>
<dbReference type="FunFam" id="1.10.8.60:FF:000073">
    <property type="entry name" value="ORC1-type DNA replication protein"/>
    <property type="match status" value="1"/>
</dbReference>
<dbReference type="GO" id="GO:0005524">
    <property type="term" value="F:ATP binding"/>
    <property type="evidence" value="ECO:0007669"/>
    <property type="project" value="UniProtKB-UniRule"/>
</dbReference>
<dbReference type="EMBL" id="BAAADV010000006">
    <property type="protein sequence ID" value="GAA0676633.1"/>
    <property type="molecule type" value="Genomic_DNA"/>
</dbReference>
<dbReference type="Pfam" id="PF22703">
    <property type="entry name" value="Cdc6_lid"/>
    <property type="match status" value="1"/>
</dbReference>
<dbReference type="PANTHER" id="PTHR10763:SF22">
    <property type="entry name" value="ORC1-TYPE DNA REPLICATION PROTEIN"/>
    <property type="match status" value="1"/>
</dbReference>
<feature type="domain" description="Cdc6 C-terminal" evidence="7">
    <location>
        <begin position="294"/>
        <end position="380"/>
    </location>
</feature>
<dbReference type="SUPFAM" id="SSF52540">
    <property type="entry name" value="P-loop containing nucleoside triphosphate hydrolases"/>
    <property type="match status" value="1"/>
</dbReference>
<dbReference type="InterPro" id="IPR014277">
    <property type="entry name" value="Orc1/Cdc6_arc"/>
</dbReference>
<dbReference type="InterPro" id="IPR055237">
    <property type="entry name" value="Cdc6_lid"/>
</dbReference>
<gene>
    <name evidence="10" type="ORF">GCM10009020_25580</name>
</gene>
<comment type="similarity">
    <text evidence="1 5">Belongs to the CDC6/cdc18 family.</text>
</comment>
<dbReference type="InterPro" id="IPR041664">
    <property type="entry name" value="AAA_16"/>
</dbReference>
<dbReference type="Pfam" id="PF13191">
    <property type="entry name" value="AAA_16"/>
    <property type="match status" value="1"/>
</dbReference>
<comment type="caution">
    <text evidence="10">The sequence shown here is derived from an EMBL/GenBank/DDBJ whole genome shotgun (WGS) entry which is preliminary data.</text>
</comment>
<evidence type="ECO:0000313" key="10">
    <source>
        <dbReference type="EMBL" id="GAA0676633.1"/>
    </source>
</evidence>
<evidence type="ECO:0000256" key="4">
    <source>
        <dbReference type="ARBA" id="ARBA00022840"/>
    </source>
</evidence>
<evidence type="ECO:0000256" key="5">
    <source>
        <dbReference type="HAMAP-Rule" id="MF_01407"/>
    </source>
</evidence>
<dbReference type="InterPro" id="IPR027417">
    <property type="entry name" value="P-loop_NTPase"/>
</dbReference>
<comment type="function">
    <text evidence="5">Involved in regulation of DNA replication.</text>
</comment>
<feature type="binding site" evidence="5">
    <location>
        <position position="226"/>
    </location>
    <ligand>
        <name>ATP</name>
        <dbReference type="ChEBI" id="CHEBI:30616"/>
    </ligand>
</feature>
<feature type="domain" description="Cdc6 AAA+ ATPase-type lid" evidence="9">
    <location>
        <begin position="221"/>
        <end position="285"/>
    </location>
</feature>
<dbReference type="InterPro" id="IPR015163">
    <property type="entry name" value="Cdc6_C"/>
</dbReference>
<evidence type="ECO:0000256" key="3">
    <source>
        <dbReference type="ARBA" id="ARBA00022741"/>
    </source>
</evidence>
<accession>A0AAV3TBP6</accession>
<feature type="coiled-coil region" evidence="6">
    <location>
        <begin position="270"/>
        <end position="297"/>
    </location>
</feature>
<dbReference type="Gene3D" id="1.10.10.10">
    <property type="entry name" value="Winged helix-like DNA-binding domain superfamily/Winged helix DNA-binding domain"/>
    <property type="match status" value="1"/>
</dbReference>
<organism evidence="10 11">
    <name type="scientific">Natronoarchaeum mannanilyticum</name>
    <dbReference type="NCBI Taxonomy" id="926360"/>
    <lineage>
        <taxon>Archaea</taxon>
        <taxon>Methanobacteriati</taxon>
        <taxon>Methanobacteriota</taxon>
        <taxon>Stenosarchaea group</taxon>
        <taxon>Halobacteria</taxon>
        <taxon>Halobacteriales</taxon>
        <taxon>Natronoarchaeaceae</taxon>
    </lineage>
</organism>